<dbReference type="EMBL" id="ABEU02000018">
    <property type="protein sequence ID" value="PNR35224.1"/>
    <property type="molecule type" value="Genomic_DNA"/>
</dbReference>
<evidence type="ECO:0000313" key="3">
    <source>
        <dbReference type="EnsemblPlants" id="PAC:32982489.CDS.1"/>
    </source>
</evidence>
<dbReference type="AlphaFoldDB" id="A0A2K1J122"/>
<dbReference type="Proteomes" id="UP000006727">
    <property type="component" value="Chromosome 18"/>
</dbReference>
<gene>
    <name evidence="2" type="ORF">PHYPA_023123</name>
</gene>
<feature type="region of interest" description="Disordered" evidence="1">
    <location>
        <begin position="1"/>
        <end position="24"/>
    </location>
</feature>
<reference evidence="2 4" key="1">
    <citation type="journal article" date="2008" name="Science">
        <title>The Physcomitrella genome reveals evolutionary insights into the conquest of land by plants.</title>
        <authorList>
            <person name="Rensing S."/>
            <person name="Lang D."/>
            <person name="Zimmer A."/>
            <person name="Terry A."/>
            <person name="Salamov A."/>
            <person name="Shapiro H."/>
            <person name="Nishiyama T."/>
            <person name="Perroud P.-F."/>
            <person name="Lindquist E."/>
            <person name="Kamisugi Y."/>
            <person name="Tanahashi T."/>
            <person name="Sakakibara K."/>
            <person name="Fujita T."/>
            <person name="Oishi K."/>
            <person name="Shin-I T."/>
            <person name="Kuroki Y."/>
            <person name="Toyoda A."/>
            <person name="Suzuki Y."/>
            <person name="Hashimoto A."/>
            <person name="Yamaguchi K."/>
            <person name="Sugano A."/>
            <person name="Kohara Y."/>
            <person name="Fujiyama A."/>
            <person name="Anterola A."/>
            <person name="Aoki S."/>
            <person name="Ashton N."/>
            <person name="Barbazuk W.B."/>
            <person name="Barker E."/>
            <person name="Bennetzen J."/>
            <person name="Bezanilla M."/>
            <person name="Blankenship R."/>
            <person name="Cho S.H."/>
            <person name="Dutcher S."/>
            <person name="Estelle M."/>
            <person name="Fawcett J.A."/>
            <person name="Gundlach H."/>
            <person name="Hanada K."/>
            <person name="Heyl A."/>
            <person name="Hicks K.A."/>
            <person name="Hugh J."/>
            <person name="Lohr M."/>
            <person name="Mayer K."/>
            <person name="Melkozernov A."/>
            <person name="Murata T."/>
            <person name="Nelson D."/>
            <person name="Pils B."/>
            <person name="Prigge M."/>
            <person name="Reiss B."/>
            <person name="Renner T."/>
            <person name="Rombauts S."/>
            <person name="Rushton P."/>
            <person name="Sanderfoot A."/>
            <person name="Schween G."/>
            <person name="Shiu S.-H."/>
            <person name="Stueber K."/>
            <person name="Theodoulou F.L."/>
            <person name="Tu H."/>
            <person name="Van de Peer Y."/>
            <person name="Verrier P.J."/>
            <person name="Waters E."/>
            <person name="Wood A."/>
            <person name="Yang L."/>
            <person name="Cove D."/>
            <person name="Cuming A."/>
            <person name="Hasebe M."/>
            <person name="Lucas S."/>
            <person name="Mishler D.B."/>
            <person name="Reski R."/>
            <person name="Grigoriev I."/>
            <person name="Quatrano R.S."/>
            <person name="Boore J.L."/>
        </authorList>
    </citation>
    <scope>NUCLEOTIDE SEQUENCE [LARGE SCALE GENOMIC DNA]</scope>
    <source>
        <strain evidence="3 4">cv. Gransden 2004</strain>
    </source>
</reference>
<name>A0A2K1J122_PHYPA</name>
<reference evidence="2 4" key="2">
    <citation type="journal article" date="2018" name="Plant J.">
        <title>The Physcomitrella patens chromosome-scale assembly reveals moss genome structure and evolution.</title>
        <authorList>
            <person name="Lang D."/>
            <person name="Ullrich K.K."/>
            <person name="Murat F."/>
            <person name="Fuchs J."/>
            <person name="Jenkins J."/>
            <person name="Haas F.B."/>
            <person name="Piednoel M."/>
            <person name="Gundlach H."/>
            <person name="Van Bel M."/>
            <person name="Meyberg R."/>
            <person name="Vives C."/>
            <person name="Morata J."/>
            <person name="Symeonidi A."/>
            <person name="Hiss M."/>
            <person name="Muchero W."/>
            <person name="Kamisugi Y."/>
            <person name="Saleh O."/>
            <person name="Blanc G."/>
            <person name="Decker E.L."/>
            <person name="van Gessel N."/>
            <person name="Grimwood J."/>
            <person name="Hayes R.D."/>
            <person name="Graham S.W."/>
            <person name="Gunter L.E."/>
            <person name="McDaniel S.F."/>
            <person name="Hoernstein S.N.W."/>
            <person name="Larsson A."/>
            <person name="Li F.W."/>
            <person name="Perroud P.F."/>
            <person name="Phillips J."/>
            <person name="Ranjan P."/>
            <person name="Rokshar D.S."/>
            <person name="Rothfels C.J."/>
            <person name="Schneider L."/>
            <person name="Shu S."/>
            <person name="Stevenson D.W."/>
            <person name="Thummler F."/>
            <person name="Tillich M."/>
            <person name="Villarreal Aguilar J.C."/>
            <person name="Widiez T."/>
            <person name="Wong G.K."/>
            <person name="Wymore A."/>
            <person name="Zhang Y."/>
            <person name="Zimmer A.D."/>
            <person name="Quatrano R.S."/>
            <person name="Mayer K.F.X."/>
            <person name="Goodstein D."/>
            <person name="Casacuberta J.M."/>
            <person name="Vandepoele K."/>
            <person name="Reski R."/>
            <person name="Cuming A.C."/>
            <person name="Tuskan G.A."/>
            <person name="Maumus F."/>
            <person name="Salse J."/>
            <person name="Schmutz J."/>
            <person name="Rensing S.A."/>
        </authorList>
    </citation>
    <scope>NUCLEOTIDE SEQUENCE [LARGE SCALE GENOMIC DNA]</scope>
    <source>
        <strain evidence="3 4">cv. Gransden 2004</strain>
    </source>
</reference>
<protein>
    <submittedName>
        <fullName evidence="2 3">Uncharacterized protein</fullName>
    </submittedName>
</protein>
<reference evidence="3" key="3">
    <citation type="submission" date="2020-12" db="UniProtKB">
        <authorList>
            <consortium name="EnsemblPlants"/>
        </authorList>
    </citation>
    <scope>IDENTIFICATION</scope>
</reference>
<proteinExistence type="predicted"/>
<keyword evidence="4" id="KW-1185">Reference proteome</keyword>
<sequence>MEPSQHNNLWRSPDSGRRDCTQKPPGRMLLFPELIDTHLSVQFVQFFAN</sequence>
<organism evidence="2">
    <name type="scientific">Physcomitrium patens</name>
    <name type="common">Spreading-leaved earth moss</name>
    <name type="synonym">Physcomitrella patens</name>
    <dbReference type="NCBI Taxonomy" id="3218"/>
    <lineage>
        <taxon>Eukaryota</taxon>
        <taxon>Viridiplantae</taxon>
        <taxon>Streptophyta</taxon>
        <taxon>Embryophyta</taxon>
        <taxon>Bryophyta</taxon>
        <taxon>Bryophytina</taxon>
        <taxon>Bryopsida</taxon>
        <taxon>Funariidae</taxon>
        <taxon>Funariales</taxon>
        <taxon>Funariaceae</taxon>
        <taxon>Physcomitrium</taxon>
    </lineage>
</organism>
<evidence type="ECO:0000313" key="2">
    <source>
        <dbReference type="EMBL" id="PNR35224.1"/>
    </source>
</evidence>
<dbReference type="EnsemblPlants" id="Pp3c18_14350V3.1">
    <property type="protein sequence ID" value="PAC:32982489.CDS.1"/>
    <property type="gene ID" value="Pp3c18_14350"/>
</dbReference>
<evidence type="ECO:0000313" key="4">
    <source>
        <dbReference type="Proteomes" id="UP000006727"/>
    </source>
</evidence>
<feature type="compositionally biased region" description="Polar residues" evidence="1">
    <location>
        <begin position="1"/>
        <end position="10"/>
    </location>
</feature>
<accession>A0A2K1J122</accession>
<dbReference type="Gramene" id="Pp3c18_14350V3.1">
    <property type="protein sequence ID" value="PAC:32982489.CDS.1"/>
    <property type="gene ID" value="Pp3c18_14350"/>
</dbReference>
<evidence type="ECO:0000256" key="1">
    <source>
        <dbReference type="SAM" id="MobiDB-lite"/>
    </source>
</evidence>